<protein>
    <submittedName>
        <fullName evidence="2">Uncharacterized protein</fullName>
    </submittedName>
</protein>
<evidence type="ECO:0000313" key="3">
    <source>
        <dbReference type="Proteomes" id="UP001215151"/>
    </source>
</evidence>
<gene>
    <name evidence="2" type="ORF">ONZ51_g8211</name>
</gene>
<comment type="caution">
    <text evidence="2">The sequence shown here is derived from an EMBL/GenBank/DDBJ whole genome shotgun (WGS) entry which is preliminary data.</text>
</comment>
<sequence length="599" mass="63610">MRLSSPPNRLYSSMLLTAFCWVLMFFSFCWTLHATSTEPLPCFARCDHDFTSEVGSHGSIQISGDHAAVSDITPAAGWFMASCDPSAADQDIRLVCQEPDKGCDHVFMGGAEGTVVRLPNGCGPMPFAVITRVWNHEDQSIPAVLRLEGASRGSLPPVVRGMTLSTRFSDVGMTNGNVRFSLIGASIPNVSRISEIEAPIASGVSRRSVTAWIESSLRGRWPDPFRIGWHGWLLMWHASVADIAHAHTAAIGGFNKSTTGTSRLDYGKTFAIFNETRVCQQQGVRPAFNGQFTVDVGGKVVGNVSYGVSISGSILPPEVDGFGLFVGLDAVITGTLGINASLTGTLASDKIPLVIVGIPALNIPRILSIGPTFRIDAQATASIDTNLAADINVAYAIQGAQLFFTSHSFTHSGNFTSAPSDVNLSFSPDVTTHAQIAAHLLPSLNFGIDLLGGKAQATVHLTLDADTSTDLSLIASADIPFPKAVSKLDTSAKKCKLRPGTTRTGSMSASGGCVDISSGLSVTAGIDADLFDFLKKGKSVSLFNERFDLYKKCFGDSVVRKSYVGRSVHAQPLERSERLVCPAKHVGPVQSMIKNSSAG</sequence>
<dbReference type="AlphaFoldDB" id="A0AAD7XB09"/>
<accession>A0AAD7XB09</accession>
<feature type="signal peptide" evidence="1">
    <location>
        <begin position="1"/>
        <end position="34"/>
    </location>
</feature>
<feature type="chain" id="PRO_5042016734" evidence="1">
    <location>
        <begin position="35"/>
        <end position="599"/>
    </location>
</feature>
<dbReference type="Proteomes" id="UP001215151">
    <property type="component" value="Unassembled WGS sequence"/>
</dbReference>
<keyword evidence="3" id="KW-1185">Reference proteome</keyword>
<name>A0AAD7XB09_9APHY</name>
<proteinExistence type="predicted"/>
<evidence type="ECO:0000256" key="1">
    <source>
        <dbReference type="SAM" id="SignalP"/>
    </source>
</evidence>
<evidence type="ECO:0000313" key="2">
    <source>
        <dbReference type="EMBL" id="KAJ8472902.1"/>
    </source>
</evidence>
<reference evidence="2" key="1">
    <citation type="submission" date="2022-11" db="EMBL/GenBank/DDBJ databases">
        <title>Genome Sequence of Cubamyces cubensis.</title>
        <authorList>
            <person name="Buettner E."/>
        </authorList>
    </citation>
    <scope>NUCLEOTIDE SEQUENCE</scope>
    <source>
        <strain evidence="2">MPL-01</strain>
    </source>
</reference>
<dbReference type="EMBL" id="JAPEVG010000241">
    <property type="protein sequence ID" value="KAJ8472902.1"/>
    <property type="molecule type" value="Genomic_DNA"/>
</dbReference>
<organism evidence="2 3">
    <name type="scientific">Trametes cubensis</name>
    <dbReference type="NCBI Taxonomy" id="1111947"/>
    <lineage>
        <taxon>Eukaryota</taxon>
        <taxon>Fungi</taxon>
        <taxon>Dikarya</taxon>
        <taxon>Basidiomycota</taxon>
        <taxon>Agaricomycotina</taxon>
        <taxon>Agaricomycetes</taxon>
        <taxon>Polyporales</taxon>
        <taxon>Polyporaceae</taxon>
        <taxon>Trametes</taxon>
    </lineage>
</organism>
<keyword evidence="1" id="KW-0732">Signal</keyword>